<dbReference type="EMBL" id="CP063311">
    <property type="protein sequence ID" value="QOV23355.1"/>
    <property type="molecule type" value="Genomic_DNA"/>
</dbReference>
<reference evidence="2" key="1">
    <citation type="submission" date="2020-10" db="EMBL/GenBank/DDBJ databases">
        <title>Genome-based taxonomic classification of the species Anabaenopsis elenkinii.</title>
        <authorList>
            <person name="Delbaje E."/>
            <person name="Andreote A.P.D."/>
            <person name="Pellegrinetti T.A."/>
            <person name="Cruz R.B."/>
            <person name="Branco L.H.Z."/>
            <person name="Fiore M.F."/>
        </authorList>
    </citation>
    <scope>NUCLEOTIDE SEQUENCE [LARGE SCALE GENOMIC DNA]</scope>
    <source>
        <strain evidence="2">CCIBt3563</strain>
    </source>
</reference>
<keyword evidence="2" id="KW-1185">Reference proteome</keyword>
<name>A0A7S6TZQ0_9CYAN</name>
<gene>
    <name evidence="1" type="ORF">IM676_03265</name>
</gene>
<evidence type="ECO:0000313" key="2">
    <source>
        <dbReference type="Proteomes" id="UP000593846"/>
    </source>
</evidence>
<organism evidence="1 2">
    <name type="scientific">Anabaenopsis elenkinii CCIBt3563</name>
    <dbReference type="NCBI Taxonomy" id="2779889"/>
    <lineage>
        <taxon>Bacteria</taxon>
        <taxon>Bacillati</taxon>
        <taxon>Cyanobacteriota</taxon>
        <taxon>Cyanophyceae</taxon>
        <taxon>Nostocales</taxon>
        <taxon>Nodulariaceae</taxon>
        <taxon>Anabaenopsis</taxon>
    </lineage>
</organism>
<dbReference type="Proteomes" id="UP000593846">
    <property type="component" value="Chromosome"/>
</dbReference>
<sequence length="82" mass="9323">MTNHTKILNPFPLPSRFLTDFSFETGNSFPGSPVWITIDNGCGVDNYQLYFSGVDNYQLCFSGVDNYQLCFSGVEKISKYYL</sequence>
<dbReference type="AlphaFoldDB" id="A0A7S6TZQ0"/>
<protein>
    <submittedName>
        <fullName evidence="1">Uncharacterized protein</fullName>
    </submittedName>
</protein>
<evidence type="ECO:0000313" key="1">
    <source>
        <dbReference type="EMBL" id="QOV23355.1"/>
    </source>
</evidence>
<proteinExistence type="predicted"/>
<dbReference type="KEGG" id="aee:IM676_03265"/>
<accession>A0A7S6TZQ0</accession>